<sequence>MRRMVSNSSKSGPSTGSTTSSRSRGATDTSSGSLKSSRASVAGSTWSLTSVNNPESSTESESRVNDAPKELWFETLNPYAPVTVVMLHLLFSSHLEWAHVWPKLTEYHLLIPDLPHHSRSRHIKPFSFALCVDLVAEMVRKHAHGGRAHIVGISTGGFISQELARRHPDIVLSLFASGCSPLRDFWLKTAQRPRLIQYGLLAMLHSPNSFFLKVSGWSPELQNDTLLKEVKRNTTSGLSERGSLDTAAFQQEAVDEIATKGIRIALIAAGKQDDVEGTKTTVQAYRGDTNFGEGLQSRAYVVQTAIHAWNLQKPELFAKGIQAWIEGWPMPPEYELIE</sequence>
<dbReference type="InterPro" id="IPR050266">
    <property type="entry name" value="AB_hydrolase_sf"/>
</dbReference>
<dbReference type="InterPro" id="IPR000073">
    <property type="entry name" value="AB_hydrolase_1"/>
</dbReference>
<accession>A0ABR2UU27</accession>
<evidence type="ECO:0000313" key="4">
    <source>
        <dbReference type="Proteomes" id="UP001408356"/>
    </source>
</evidence>
<dbReference type="Gene3D" id="3.40.50.1820">
    <property type="entry name" value="alpha/beta hydrolase"/>
    <property type="match status" value="1"/>
</dbReference>
<dbReference type="GO" id="GO:0016787">
    <property type="term" value="F:hydrolase activity"/>
    <property type="evidence" value="ECO:0007669"/>
    <property type="project" value="UniProtKB-KW"/>
</dbReference>
<gene>
    <name evidence="3" type="ORF">SUNI508_08621</name>
</gene>
<dbReference type="EMBL" id="JARVKF010000395">
    <property type="protein sequence ID" value="KAK9417973.1"/>
    <property type="molecule type" value="Genomic_DNA"/>
</dbReference>
<proteinExistence type="predicted"/>
<feature type="region of interest" description="Disordered" evidence="1">
    <location>
        <begin position="1"/>
        <end position="64"/>
    </location>
</feature>
<reference evidence="3 4" key="1">
    <citation type="journal article" date="2024" name="J. Plant Pathol.">
        <title>Sequence and assembly of the genome of Seiridium unicorne, isolate CBS 538.82, causal agent of cypress canker disease.</title>
        <authorList>
            <person name="Scali E."/>
            <person name="Rocca G.D."/>
            <person name="Danti R."/>
            <person name="Garbelotto M."/>
            <person name="Barberini S."/>
            <person name="Baroncelli R."/>
            <person name="Emiliani G."/>
        </authorList>
    </citation>
    <scope>NUCLEOTIDE SEQUENCE [LARGE SCALE GENOMIC DNA]</scope>
    <source>
        <strain evidence="3 4">BM-138-508</strain>
    </source>
</reference>
<comment type="caution">
    <text evidence="3">The sequence shown here is derived from an EMBL/GenBank/DDBJ whole genome shotgun (WGS) entry which is preliminary data.</text>
</comment>
<feature type="domain" description="AB hydrolase-1" evidence="2">
    <location>
        <begin position="83"/>
        <end position="179"/>
    </location>
</feature>
<protein>
    <submittedName>
        <fullName evidence="3">Alpha/Beta hydrolase protein</fullName>
    </submittedName>
</protein>
<evidence type="ECO:0000313" key="3">
    <source>
        <dbReference type="EMBL" id="KAK9417973.1"/>
    </source>
</evidence>
<dbReference type="Pfam" id="PF00561">
    <property type="entry name" value="Abhydrolase_1"/>
    <property type="match status" value="1"/>
</dbReference>
<feature type="compositionally biased region" description="Low complexity" evidence="1">
    <location>
        <begin position="1"/>
        <end position="33"/>
    </location>
</feature>
<dbReference type="SUPFAM" id="SSF53474">
    <property type="entry name" value="alpha/beta-Hydrolases"/>
    <property type="match status" value="1"/>
</dbReference>
<evidence type="ECO:0000259" key="2">
    <source>
        <dbReference type="Pfam" id="PF00561"/>
    </source>
</evidence>
<dbReference type="PANTHER" id="PTHR43798">
    <property type="entry name" value="MONOACYLGLYCEROL LIPASE"/>
    <property type="match status" value="1"/>
</dbReference>
<dbReference type="InterPro" id="IPR029058">
    <property type="entry name" value="AB_hydrolase_fold"/>
</dbReference>
<name>A0ABR2UU27_9PEZI</name>
<feature type="compositionally biased region" description="Polar residues" evidence="1">
    <location>
        <begin position="34"/>
        <end position="59"/>
    </location>
</feature>
<keyword evidence="4" id="KW-1185">Reference proteome</keyword>
<evidence type="ECO:0000256" key="1">
    <source>
        <dbReference type="SAM" id="MobiDB-lite"/>
    </source>
</evidence>
<dbReference type="Proteomes" id="UP001408356">
    <property type="component" value="Unassembled WGS sequence"/>
</dbReference>
<dbReference type="PANTHER" id="PTHR43798:SF33">
    <property type="entry name" value="HYDROLASE, PUTATIVE (AFU_ORTHOLOGUE AFUA_2G14860)-RELATED"/>
    <property type="match status" value="1"/>
</dbReference>
<keyword evidence="3" id="KW-0378">Hydrolase</keyword>
<organism evidence="3 4">
    <name type="scientific">Seiridium unicorne</name>
    <dbReference type="NCBI Taxonomy" id="138068"/>
    <lineage>
        <taxon>Eukaryota</taxon>
        <taxon>Fungi</taxon>
        <taxon>Dikarya</taxon>
        <taxon>Ascomycota</taxon>
        <taxon>Pezizomycotina</taxon>
        <taxon>Sordariomycetes</taxon>
        <taxon>Xylariomycetidae</taxon>
        <taxon>Amphisphaeriales</taxon>
        <taxon>Sporocadaceae</taxon>
        <taxon>Seiridium</taxon>
    </lineage>
</organism>